<dbReference type="FunFam" id="2.40.10.10:FF:000084">
    <property type="entry name" value="Serine protease easter"/>
    <property type="match status" value="1"/>
</dbReference>
<dbReference type="EMBL" id="LBMM01001207">
    <property type="protein sequence ID" value="KMQ96720.1"/>
    <property type="molecule type" value="Genomic_DNA"/>
</dbReference>
<evidence type="ECO:0000256" key="1">
    <source>
        <dbReference type="ARBA" id="ARBA00022670"/>
    </source>
</evidence>
<dbReference type="InterPro" id="IPR022700">
    <property type="entry name" value="CLIP"/>
</dbReference>
<evidence type="ECO:0000256" key="2">
    <source>
        <dbReference type="ARBA" id="ARBA00022729"/>
    </source>
</evidence>
<dbReference type="InterPro" id="IPR038565">
    <property type="entry name" value="CLIP_sf"/>
</dbReference>
<evidence type="ECO:0000256" key="6">
    <source>
        <dbReference type="ARBA" id="ARBA00023180"/>
    </source>
</evidence>
<evidence type="ECO:0000256" key="5">
    <source>
        <dbReference type="ARBA" id="ARBA00023157"/>
    </source>
</evidence>
<dbReference type="Pfam" id="PF00089">
    <property type="entry name" value="Trypsin"/>
    <property type="match status" value="1"/>
</dbReference>
<dbReference type="PROSITE" id="PS50240">
    <property type="entry name" value="TRYPSIN_DOM"/>
    <property type="match status" value="1"/>
</dbReference>
<keyword evidence="14" id="KW-1185">Reference proteome</keyword>
<dbReference type="GO" id="GO:0005576">
    <property type="term" value="C:extracellular region"/>
    <property type="evidence" value="ECO:0007669"/>
    <property type="project" value="UniProtKB-SubCell"/>
</dbReference>
<evidence type="ECO:0000259" key="12">
    <source>
        <dbReference type="PROSITE" id="PS51888"/>
    </source>
</evidence>
<dbReference type="Proteomes" id="UP000036403">
    <property type="component" value="Unassembled WGS sequence"/>
</dbReference>
<dbReference type="Pfam" id="PF12032">
    <property type="entry name" value="CLIP"/>
    <property type="match status" value="1"/>
</dbReference>
<evidence type="ECO:0000313" key="14">
    <source>
        <dbReference type="Proteomes" id="UP000036403"/>
    </source>
</evidence>
<accession>A0A0J7NWE6</accession>
<keyword evidence="4 8" id="KW-0720">Serine protease</keyword>
<dbReference type="FunFam" id="2.40.10.10:FF:000028">
    <property type="entry name" value="Serine protease easter"/>
    <property type="match status" value="1"/>
</dbReference>
<evidence type="ECO:0000256" key="4">
    <source>
        <dbReference type="ARBA" id="ARBA00022825"/>
    </source>
</evidence>
<dbReference type="InterPro" id="IPR001254">
    <property type="entry name" value="Trypsin_dom"/>
</dbReference>
<dbReference type="PANTHER" id="PTHR24256">
    <property type="entry name" value="TRYPTASE-RELATED"/>
    <property type="match status" value="1"/>
</dbReference>
<evidence type="ECO:0000256" key="10">
    <source>
        <dbReference type="SAM" id="MobiDB-lite"/>
    </source>
</evidence>
<dbReference type="EC" id="3.4.21.-" evidence="8"/>
<sequence>MLALMFLKLLALLIVSINAQNSRTDCRVDGQLGACILARDCPMVASILQQSRDQAIAYLRRNHCGFEGMNPQVCCVGNANVNTRPGGTVTNNPRPESPELNQQSTSPRPSENIQVDLADNPLLPSDCGRDLSQRIVGGERTELDEFPWMALLEYQKPNGRTTACGGVLINKRYVLTAAHCIKGKDLPPNWRLTSVRLGEYNTDTERDCVQDGEDSVVCADDPITVGVEEQIAHEEYRPQSRDQRYDIALLRLNRDVAFTNFVKSICLPTNSSLDGKLVVAGWGKTETRSASNVKLKLSLPLANKEQCDQTYNNAGVRLGYGQICAGGQKGKDSCRGDSGGPLMAVERIADGTGRWAAVGVVSFGPSPCGMQNWPGVYTRVVDFVPWIVSKLRA</sequence>
<keyword evidence="1 8" id="KW-0645">Protease</keyword>
<gene>
    <name evidence="13" type="ORF">RF55_2981</name>
</gene>
<keyword evidence="5" id="KW-1015">Disulfide bond</keyword>
<feature type="signal peptide" evidence="9">
    <location>
        <begin position="1"/>
        <end position="19"/>
    </location>
</feature>
<protein>
    <recommendedName>
        <fullName evidence="9">CLIP domain-containing serine protease</fullName>
        <ecNumber evidence="8">3.4.21.-</ecNumber>
    </recommendedName>
</protein>
<feature type="domain" description="Clip" evidence="12">
    <location>
        <begin position="25"/>
        <end position="75"/>
    </location>
</feature>
<dbReference type="GO" id="GO:0004252">
    <property type="term" value="F:serine-type endopeptidase activity"/>
    <property type="evidence" value="ECO:0007669"/>
    <property type="project" value="UniProtKB-UniRule"/>
</dbReference>
<dbReference type="AlphaFoldDB" id="A0A0J7NWE6"/>
<dbReference type="SUPFAM" id="SSF50494">
    <property type="entry name" value="Trypsin-like serine proteases"/>
    <property type="match status" value="1"/>
</dbReference>
<evidence type="ECO:0000256" key="9">
    <source>
        <dbReference type="RuleBase" id="RU366078"/>
    </source>
</evidence>
<dbReference type="PaxDb" id="67767-A0A0J7NWE6"/>
<feature type="chain" id="PRO_5023972671" description="CLIP domain-containing serine protease" evidence="9">
    <location>
        <begin position="20"/>
        <end position="393"/>
    </location>
</feature>
<dbReference type="SMART" id="SM00680">
    <property type="entry name" value="CLIP"/>
    <property type="match status" value="1"/>
</dbReference>
<evidence type="ECO:0000259" key="11">
    <source>
        <dbReference type="PROSITE" id="PS50240"/>
    </source>
</evidence>
<proteinExistence type="inferred from homology"/>
<dbReference type="CDD" id="cd00190">
    <property type="entry name" value="Tryp_SPc"/>
    <property type="match status" value="1"/>
</dbReference>
<dbReference type="OrthoDB" id="9028152at2759"/>
<feature type="region of interest" description="Disordered" evidence="10">
    <location>
        <begin position="85"/>
        <end position="112"/>
    </location>
</feature>
<comment type="caution">
    <text evidence="13">The sequence shown here is derived from an EMBL/GenBank/DDBJ whole genome shotgun (WGS) entry which is preliminary data.</text>
</comment>
<keyword evidence="3 8" id="KW-0378">Hydrolase</keyword>
<evidence type="ECO:0000256" key="7">
    <source>
        <dbReference type="ARBA" id="ARBA00024195"/>
    </source>
</evidence>
<dbReference type="PROSITE" id="PS00135">
    <property type="entry name" value="TRYPSIN_SER"/>
    <property type="match status" value="1"/>
</dbReference>
<dbReference type="Gene3D" id="2.40.10.10">
    <property type="entry name" value="Trypsin-like serine proteases"/>
    <property type="match status" value="2"/>
</dbReference>
<keyword evidence="2 9" id="KW-0732">Signal</keyword>
<comment type="subcellular location">
    <subcellularLocation>
        <location evidence="9">Secreted</location>
    </subcellularLocation>
</comment>
<dbReference type="PRINTS" id="PR00722">
    <property type="entry name" value="CHYMOTRYPSIN"/>
</dbReference>
<dbReference type="PROSITE" id="PS51888">
    <property type="entry name" value="CLIP"/>
    <property type="match status" value="1"/>
</dbReference>
<dbReference type="GO" id="GO:0006508">
    <property type="term" value="P:proteolysis"/>
    <property type="evidence" value="ECO:0007669"/>
    <property type="project" value="UniProtKB-KW"/>
</dbReference>
<reference evidence="13 14" key="1">
    <citation type="submission" date="2015-04" db="EMBL/GenBank/DDBJ databases">
        <title>Lasius niger genome sequencing.</title>
        <authorList>
            <person name="Konorov E.A."/>
            <person name="Nikitin M.A."/>
            <person name="Kirill M.V."/>
            <person name="Chang P."/>
        </authorList>
    </citation>
    <scope>NUCLEOTIDE SEQUENCE [LARGE SCALE GENOMIC DNA]</scope>
    <source>
        <tissue evidence="13">Whole</tissue>
    </source>
</reference>
<keyword evidence="6" id="KW-0325">Glycoprotein</keyword>
<evidence type="ECO:0000256" key="8">
    <source>
        <dbReference type="RuleBase" id="RU363034"/>
    </source>
</evidence>
<dbReference type="InterPro" id="IPR001314">
    <property type="entry name" value="Peptidase_S1A"/>
</dbReference>
<comment type="domain">
    <text evidence="9">The clip domain consists of 35-55 residues which are 'knitted' together usually by 3 conserved disulfide bonds forming a clip-like compact structure.</text>
</comment>
<dbReference type="InterPro" id="IPR009003">
    <property type="entry name" value="Peptidase_S1_PA"/>
</dbReference>
<evidence type="ECO:0000313" key="13">
    <source>
        <dbReference type="EMBL" id="KMQ96720.1"/>
    </source>
</evidence>
<name>A0A0J7NWE6_LASNI</name>
<dbReference type="PROSITE" id="PS00134">
    <property type="entry name" value="TRYPSIN_HIS"/>
    <property type="match status" value="1"/>
</dbReference>
<dbReference type="InterPro" id="IPR043504">
    <property type="entry name" value="Peptidase_S1_PA_chymotrypsin"/>
</dbReference>
<dbReference type="InterPro" id="IPR018114">
    <property type="entry name" value="TRYPSIN_HIS"/>
</dbReference>
<dbReference type="Gene3D" id="3.30.1640.30">
    <property type="match status" value="1"/>
</dbReference>
<organism evidence="13 14">
    <name type="scientific">Lasius niger</name>
    <name type="common">Black garden ant</name>
    <dbReference type="NCBI Taxonomy" id="67767"/>
    <lineage>
        <taxon>Eukaryota</taxon>
        <taxon>Metazoa</taxon>
        <taxon>Ecdysozoa</taxon>
        <taxon>Arthropoda</taxon>
        <taxon>Hexapoda</taxon>
        <taxon>Insecta</taxon>
        <taxon>Pterygota</taxon>
        <taxon>Neoptera</taxon>
        <taxon>Endopterygota</taxon>
        <taxon>Hymenoptera</taxon>
        <taxon>Apocrita</taxon>
        <taxon>Aculeata</taxon>
        <taxon>Formicoidea</taxon>
        <taxon>Formicidae</taxon>
        <taxon>Formicinae</taxon>
        <taxon>Lasius</taxon>
        <taxon>Lasius</taxon>
    </lineage>
</organism>
<dbReference type="SMART" id="SM00020">
    <property type="entry name" value="Tryp_SPc"/>
    <property type="match status" value="1"/>
</dbReference>
<dbReference type="InterPro" id="IPR051487">
    <property type="entry name" value="Ser/Thr_Proteases_Immune/Dev"/>
</dbReference>
<feature type="domain" description="Peptidase S1" evidence="11">
    <location>
        <begin position="135"/>
        <end position="392"/>
    </location>
</feature>
<dbReference type="InterPro" id="IPR033116">
    <property type="entry name" value="TRYPSIN_SER"/>
</dbReference>
<keyword evidence="9" id="KW-0964">Secreted</keyword>
<dbReference type="STRING" id="67767.A0A0J7NWE6"/>
<evidence type="ECO:0000256" key="3">
    <source>
        <dbReference type="ARBA" id="ARBA00022801"/>
    </source>
</evidence>
<comment type="similarity">
    <text evidence="7 9">Belongs to the peptidase S1 family. CLIP subfamily.</text>
</comment>